<protein>
    <submittedName>
        <fullName evidence="1">Uncharacterized protein</fullName>
    </submittedName>
</protein>
<keyword evidence="2" id="KW-1185">Reference proteome</keyword>
<evidence type="ECO:0000313" key="1">
    <source>
        <dbReference type="EMBL" id="MCR1821297.1"/>
    </source>
</evidence>
<dbReference type="RefSeq" id="WP_257559951.1">
    <property type="nucleotide sequence ID" value="NZ_JANKBY010000004.1"/>
</dbReference>
<comment type="caution">
    <text evidence="1">The sequence shown here is derived from an EMBL/GenBank/DDBJ whole genome shotgun (WGS) entry which is preliminary data.</text>
</comment>
<dbReference type="Proteomes" id="UP001140817">
    <property type="component" value="Unassembled WGS sequence"/>
</dbReference>
<name>A0A9X2S1U6_9FIRM</name>
<reference evidence="1" key="1">
    <citation type="submission" date="2022-07" db="EMBL/GenBank/DDBJ databases">
        <title>Enhanced cultured diversity of the mouse gut microbiota enables custom-made synthetic communities.</title>
        <authorList>
            <person name="Afrizal A."/>
        </authorList>
    </citation>
    <scope>NUCLEOTIDE SEQUENCE</scope>
    <source>
        <strain evidence="1">DSM 29186</strain>
    </source>
</reference>
<gene>
    <name evidence="1" type="ORF">NSA58_00725</name>
</gene>
<accession>A0A9X2S1U6</accession>
<evidence type="ECO:0000313" key="2">
    <source>
        <dbReference type="Proteomes" id="UP001140817"/>
    </source>
</evidence>
<dbReference type="AlphaFoldDB" id="A0A9X2S1U6"/>
<sequence>MSDFTLDGSELINNLKNMNKRVQIALNEIGDTTAQKMKTYAQTNHPWEDQSHSATDEITTEVKWEGTALDISITHGVDYGIWLETRESFDGKYQILEEARDSQIEEFRKMIKALKL</sequence>
<proteinExistence type="predicted"/>
<organism evidence="1 2">
    <name type="scientific">Terrisporobacter muris</name>
    <dbReference type="NCBI Taxonomy" id="2963284"/>
    <lineage>
        <taxon>Bacteria</taxon>
        <taxon>Bacillati</taxon>
        <taxon>Bacillota</taxon>
        <taxon>Clostridia</taxon>
        <taxon>Peptostreptococcales</taxon>
        <taxon>Peptostreptococcaceae</taxon>
        <taxon>Terrisporobacter</taxon>
    </lineage>
</organism>
<dbReference type="EMBL" id="JANKBY010000004">
    <property type="protein sequence ID" value="MCR1821297.1"/>
    <property type="molecule type" value="Genomic_DNA"/>
</dbReference>